<evidence type="ECO:0000256" key="8">
    <source>
        <dbReference type="ARBA" id="ARBA00023098"/>
    </source>
</evidence>
<proteinExistence type="inferred from homology"/>
<sequence length="404" mass="44936">MAAITHKALKSTGRIFANLAIVRGKYLKQTPRRFSSFPQEAVAIQYRQHGDPVKVLFWSEVQLRKPEQGEVMIKMLAAPINPIDIYMIRGTYPLKTELPHTAGIEGVAEVIEVGEDVSALKKGDWVIPAKGGLGTWCTHSVCAAEDLTSVSRKIPLLSAATLAMSPCVAYRMLTDFADLKEGDYIIQNGANSSVGQAVIQIAAARGIRTINIVRHMPADDRRIKYLQDIGGTHVLTEEFLRSGQMKEFMTSLGRPTPSLALNGVGGPSATEMLRYLAPGSNVVTYGGMSTQPVIIPSGKLIFKDLHFHGIWMMDWNQKHYADSKQKRQMYDELVDLSVQKKLRPPFCELVPISDFCEAVEIAVAPFKSAKQIFVMDQELLKKLNETKMMQSDNVIREEVEKDML</sequence>
<dbReference type="STRING" id="7574.A0A1S3HD60"/>
<dbReference type="KEGG" id="lak:106153891"/>
<dbReference type="FunFam" id="3.40.50.720:FF:000112">
    <property type="entry name" value="Enoyl-[acyl-carrier-protein] reductase 1, mitochondrial"/>
    <property type="match status" value="1"/>
</dbReference>
<dbReference type="SMART" id="SM00829">
    <property type="entry name" value="PKS_ER"/>
    <property type="match status" value="1"/>
</dbReference>
<evidence type="ECO:0000313" key="17">
    <source>
        <dbReference type="RefSeq" id="XP_013383476.2"/>
    </source>
</evidence>
<dbReference type="GeneID" id="106153891"/>
<dbReference type="FunCoup" id="A0A1S3HD60">
    <property type="interactions" value="2501"/>
</dbReference>
<evidence type="ECO:0000256" key="2">
    <source>
        <dbReference type="ARBA" id="ARBA00010371"/>
    </source>
</evidence>
<reference evidence="17" key="1">
    <citation type="submission" date="2025-08" db="UniProtKB">
        <authorList>
            <consortium name="RefSeq"/>
        </authorList>
    </citation>
    <scope>IDENTIFICATION</scope>
    <source>
        <tissue evidence="17">Gonads</tissue>
    </source>
</reference>
<keyword evidence="10" id="KW-0275">Fatty acid biosynthesis</keyword>
<dbReference type="Gene3D" id="3.90.180.10">
    <property type="entry name" value="Medium-chain alcohol dehydrogenases, catalytic domain"/>
    <property type="match status" value="1"/>
</dbReference>
<dbReference type="InterPro" id="IPR013154">
    <property type="entry name" value="ADH-like_N"/>
</dbReference>
<keyword evidence="6" id="KW-0809">Transit peptide</keyword>
<evidence type="ECO:0000313" key="16">
    <source>
        <dbReference type="Proteomes" id="UP000085678"/>
    </source>
</evidence>
<dbReference type="CDD" id="cd08290">
    <property type="entry name" value="ETR"/>
    <property type="match status" value="1"/>
</dbReference>
<dbReference type="RefSeq" id="XP_013383476.2">
    <property type="nucleotide sequence ID" value="XM_013528022.2"/>
</dbReference>
<evidence type="ECO:0000256" key="7">
    <source>
        <dbReference type="ARBA" id="ARBA00023002"/>
    </source>
</evidence>
<dbReference type="Proteomes" id="UP000085678">
    <property type="component" value="Unplaced"/>
</dbReference>
<name>A0A1S3HD60_LINAN</name>
<dbReference type="PANTHER" id="PTHR43981:SF2">
    <property type="entry name" value="ENOYL-[ACYL-CARRIER-PROTEIN] REDUCTASE, MITOCHONDRIAL"/>
    <property type="match status" value="1"/>
</dbReference>
<evidence type="ECO:0000256" key="4">
    <source>
        <dbReference type="ARBA" id="ARBA00022832"/>
    </source>
</evidence>
<accession>A0A1S3HD60</accession>
<evidence type="ECO:0000259" key="15">
    <source>
        <dbReference type="SMART" id="SM00829"/>
    </source>
</evidence>
<evidence type="ECO:0000256" key="14">
    <source>
        <dbReference type="ARBA" id="ARBA00048843"/>
    </source>
</evidence>
<keyword evidence="3" id="KW-0444">Lipid biosynthesis</keyword>
<dbReference type="FunFam" id="3.90.180.10:FF:000010">
    <property type="entry name" value="Enoyl-[acyl-carrier-protein] reductase, mitochondrial"/>
    <property type="match status" value="1"/>
</dbReference>
<dbReference type="AlphaFoldDB" id="A0A1S3HD60"/>
<evidence type="ECO:0000256" key="6">
    <source>
        <dbReference type="ARBA" id="ARBA00022946"/>
    </source>
</evidence>
<keyword evidence="16" id="KW-1185">Reference proteome</keyword>
<dbReference type="Pfam" id="PF08240">
    <property type="entry name" value="ADH_N"/>
    <property type="match status" value="1"/>
</dbReference>
<dbReference type="InterPro" id="IPR013149">
    <property type="entry name" value="ADH-like_C"/>
</dbReference>
<dbReference type="GO" id="GO:0005739">
    <property type="term" value="C:mitochondrion"/>
    <property type="evidence" value="ECO:0007669"/>
    <property type="project" value="UniProtKB-SubCell"/>
</dbReference>
<evidence type="ECO:0000256" key="11">
    <source>
        <dbReference type="ARBA" id="ARBA00038963"/>
    </source>
</evidence>
<evidence type="ECO:0000256" key="12">
    <source>
        <dbReference type="ARBA" id="ARBA00041058"/>
    </source>
</evidence>
<feature type="domain" description="Enoyl reductase (ER)" evidence="15">
    <location>
        <begin position="51"/>
        <end position="375"/>
    </location>
</feature>
<dbReference type="InParanoid" id="A0A1S3HD60"/>
<dbReference type="SUPFAM" id="SSF51735">
    <property type="entry name" value="NAD(P)-binding Rossmann-fold domains"/>
    <property type="match status" value="1"/>
</dbReference>
<protein>
    <recommendedName>
        <fullName evidence="12">Enoyl-[acyl-carrier-protein] reductase, mitochondrial</fullName>
        <ecNumber evidence="11">1.3.1.104</ecNumber>
    </recommendedName>
    <alternativeName>
        <fullName evidence="13">2-enoyl thioester reductase</fullName>
    </alternativeName>
</protein>
<evidence type="ECO:0000256" key="3">
    <source>
        <dbReference type="ARBA" id="ARBA00022516"/>
    </source>
</evidence>
<dbReference type="GO" id="GO:0006633">
    <property type="term" value="P:fatty acid biosynthetic process"/>
    <property type="evidence" value="ECO:0007669"/>
    <property type="project" value="UniProtKB-KW"/>
</dbReference>
<evidence type="ECO:0000256" key="13">
    <source>
        <dbReference type="ARBA" id="ARBA00042123"/>
    </source>
</evidence>
<dbReference type="Pfam" id="PF00107">
    <property type="entry name" value="ADH_zinc_N"/>
    <property type="match status" value="1"/>
</dbReference>
<dbReference type="InterPro" id="IPR020843">
    <property type="entry name" value="ER"/>
</dbReference>
<evidence type="ECO:0000256" key="10">
    <source>
        <dbReference type="ARBA" id="ARBA00023160"/>
    </source>
</evidence>
<organism evidence="16 17">
    <name type="scientific">Lingula anatina</name>
    <name type="common">Brachiopod</name>
    <name type="synonym">Lingula unguis</name>
    <dbReference type="NCBI Taxonomy" id="7574"/>
    <lineage>
        <taxon>Eukaryota</taxon>
        <taxon>Metazoa</taxon>
        <taxon>Spiralia</taxon>
        <taxon>Lophotrochozoa</taxon>
        <taxon>Brachiopoda</taxon>
        <taxon>Linguliformea</taxon>
        <taxon>Lingulata</taxon>
        <taxon>Lingulida</taxon>
        <taxon>Linguloidea</taxon>
        <taxon>Lingulidae</taxon>
        <taxon>Lingula</taxon>
    </lineage>
</organism>
<keyword evidence="5" id="KW-0521">NADP</keyword>
<dbReference type="EC" id="1.3.1.104" evidence="11"/>
<dbReference type="InterPro" id="IPR011032">
    <property type="entry name" value="GroES-like_sf"/>
</dbReference>
<evidence type="ECO:0000256" key="5">
    <source>
        <dbReference type="ARBA" id="ARBA00022857"/>
    </source>
</evidence>
<dbReference type="InterPro" id="IPR051034">
    <property type="entry name" value="Mito_Enoyl-ACP_Reductase"/>
</dbReference>
<evidence type="ECO:0000256" key="9">
    <source>
        <dbReference type="ARBA" id="ARBA00023128"/>
    </source>
</evidence>
<evidence type="ECO:0000256" key="1">
    <source>
        <dbReference type="ARBA" id="ARBA00004173"/>
    </source>
</evidence>
<dbReference type="SUPFAM" id="SSF50129">
    <property type="entry name" value="GroES-like"/>
    <property type="match status" value="1"/>
</dbReference>
<dbReference type="Gene3D" id="3.40.50.720">
    <property type="entry name" value="NAD(P)-binding Rossmann-like Domain"/>
    <property type="match status" value="1"/>
</dbReference>
<keyword evidence="9" id="KW-0496">Mitochondrion</keyword>
<comment type="subcellular location">
    <subcellularLocation>
        <location evidence="1">Mitochondrion</location>
    </subcellularLocation>
</comment>
<dbReference type="OrthoDB" id="7482721at2759"/>
<keyword evidence="4" id="KW-0276">Fatty acid metabolism</keyword>
<keyword evidence="8" id="KW-0443">Lipid metabolism</keyword>
<dbReference type="PANTHER" id="PTHR43981">
    <property type="entry name" value="ENOYL-[ACYL-CARRIER-PROTEIN] REDUCTASE, MITOCHONDRIAL"/>
    <property type="match status" value="1"/>
</dbReference>
<dbReference type="InterPro" id="IPR036291">
    <property type="entry name" value="NAD(P)-bd_dom_sf"/>
</dbReference>
<dbReference type="GO" id="GO:0141148">
    <property type="term" value="F:enoyl-[acyl-carrier-protein] reductase (NADPH) activity"/>
    <property type="evidence" value="ECO:0007669"/>
    <property type="project" value="UniProtKB-EC"/>
</dbReference>
<gene>
    <name evidence="17" type="primary">LOC106153891</name>
</gene>
<comment type="catalytic activity">
    <reaction evidence="14">
        <text>a 2,3-saturated acyl-[ACP] + NADP(+) = a (2E)-enoyl-[ACP] + NADPH + H(+)</text>
        <dbReference type="Rhea" id="RHEA:22564"/>
        <dbReference type="Rhea" id="RHEA-COMP:9925"/>
        <dbReference type="Rhea" id="RHEA-COMP:9926"/>
        <dbReference type="ChEBI" id="CHEBI:15378"/>
        <dbReference type="ChEBI" id="CHEBI:57783"/>
        <dbReference type="ChEBI" id="CHEBI:58349"/>
        <dbReference type="ChEBI" id="CHEBI:78784"/>
        <dbReference type="ChEBI" id="CHEBI:78785"/>
        <dbReference type="EC" id="1.3.1.104"/>
    </reaction>
</comment>
<comment type="similarity">
    <text evidence="2">Belongs to the zinc-containing alcohol dehydrogenase family. Quinone oxidoreductase subfamily.</text>
</comment>
<keyword evidence="7" id="KW-0560">Oxidoreductase</keyword>